<gene>
    <name evidence="1" type="ordered locus">SBI_06657</name>
</gene>
<dbReference type="RefSeq" id="WP_014179227.1">
    <property type="nucleotide sequence ID" value="NC_016582.1"/>
</dbReference>
<dbReference type="PATRIC" id="fig|749414.3.peg.6852"/>
<dbReference type="KEGG" id="sbh:SBI_06657"/>
<proteinExistence type="predicted"/>
<reference evidence="1 2" key="1">
    <citation type="journal article" date="2010" name="J. Bacteriol.">
        <title>Genome sequence of the milbemycin-producing bacterium Streptomyces bingchenggensis.</title>
        <authorList>
            <person name="Wang X.J."/>
            <person name="Yan Y.J."/>
            <person name="Zhang B."/>
            <person name="An J."/>
            <person name="Wang J.J."/>
            <person name="Tian J."/>
            <person name="Jiang L."/>
            <person name="Chen Y.H."/>
            <person name="Huang S.X."/>
            <person name="Yin M."/>
            <person name="Zhang J."/>
            <person name="Gao A.L."/>
            <person name="Liu C.X."/>
            <person name="Zhu Z.X."/>
            <person name="Xiang W.S."/>
        </authorList>
    </citation>
    <scope>NUCLEOTIDE SEQUENCE [LARGE SCALE GENOMIC DNA]</scope>
    <source>
        <strain evidence="1 2">BCW-1</strain>
    </source>
</reference>
<keyword evidence="2" id="KW-1185">Reference proteome</keyword>
<evidence type="ECO:0000313" key="1">
    <source>
        <dbReference type="EMBL" id="ADI09777.1"/>
    </source>
</evidence>
<dbReference type="Proteomes" id="UP000000377">
    <property type="component" value="Chromosome"/>
</dbReference>
<dbReference type="eggNOG" id="ENOG5033KEG">
    <property type="taxonomic scope" value="Bacteria"/>
</dbReference>
<name>D7BXM9_STRBB</name>
<dbReference type="STRING" id="749414.SBI_06657"/>
<organism evidence="1 2">
    <name type="scientific">Streptomyces bingchenggensis (strain BCW-1)</name>
    <dbReference type="NCBI Taxonomy" id="749414"/>
    <lineage>
        <taxon>Bacteria</taxon>
        <taxon>Bacillati</taxon>
        <taxon>Actinomycetota</taxon>
        <taxon>Actinomycetes</taxon>
        <taxon>Kitasatosporales</taxon>
        <taxon>Streptomycetaceae</taxon>
        <taxon>Streptomyces</taxon>
    </lineage>
</organism>
<evidence type="ECO:0000313" key="2">
    <source>
        <dbReference type="Proteomes" id="UP000000377"/>
    </source>
</evidence>
<dbReference type="HOGENOM" id="CLU_150078_0_0_11"/>
<sequence length="144" mass="15769">MNEIELLWGDFRLPIRDALHLADGNSYDVALSPGTPSGFRLLGAFDLHQMLTSEPDWTSEVDGLKSVELAHGGFLWGGDGSYGSEGFVARLTPDRSLMWAIFLTESNPFQEIQLHGKIASFMSTSAVEITVDIDDPRRPVSEAG</sequence>
<accession>D7BXM9</accession>
<dbReference type="AlphaFoldDB" id="D7BXM9"/>
<dbReference type="EMBL" id="CP002047">
    <property type="protein sequence ID" value="ADI09777.1"/>
    <property type="molecule type" value="Genomic_DNA"/>
</dbReference>
<protein>
    <submittedName>
        <fullName evidence="1">Uncharacterized protein</fullName>
    </submittedName>
</protein>